<feature type="transmembrane region" description="Helical" evidence="6">
    <location>
        <begin position="230"/>
        <end position="250"/>
    </location>
</feature>
<dbReference type="RefSeq" id="WP_330798810.1">
    <property type="nucleotide sequence ID" value="NZ_JAZEWV010000027.1"/>
</dbReference>
<reference evidence="8 9" key="1">
    <citation type="submission" date="2023-12" db="EMBL/GenBank/DDBJ databases">
        <title>Streptomyces sp. V4-01.</title>
        <authorList>
            <person name="Somphong A."/>
            <person name="Phongsopitanun W."/>
        </authorList>
    </citation>
    <scope>NUCLEOTIDE SEQUENCE [LARGE SCALE GENOMIC DNA]</scope>
    <source>
        <strain evidence="8 9">V4-01</strain>
    </source>
</reference>
<feature type="transmembrane region" description="Helical" evidence="6">
    <location>
        <begin position="136"/>
        <end position="157"/>
    </location>
</feature>
<protein>
    <submittedName>
        <fullName evidence="8">MFS transporter</fullName>
    </submittedName>
</protein>
<feature type="compositionally biased region" description="Pro residues" evidence="5">
    <location>
        <begin position="1"/>
        <end position="18"/>
    </location>
</feature>
<organism evidence="8 9">
    <name type="scientific">Actinacidiphila polyblastidii</name>
    <dbReference type="NCBI Taxonomy" id="3110430"/>
    <lineage>
        <taxon>Bacteria</taxon>
        <taxon>Bacillati</taxon>
        <taxon>Actinomycetota</taxon>
        <taxon>Actinomycetes</taxon>
        <taxon>Kitasatosporales</taxon>
        <taxon>Streptomycetaceae</taxon>
        <taxon>Actinacidiphila</taxon>
    </lineage>
</organism>
<gene>
    <name evidence="8" type="ORF">V2S66_25525</name>
</gene>
<keyword evidence="3 6" id="KW-1133">Transmembrane helix</keyword>
<accession>A0ABU7PHK5</accession>
<evidence type="ECO:0000259" key="7">
    <source>
        <dbReference type="PROSITE" id="PS50850"/>
    </source>
</evidence>
<feature type="transmembrane region" description="Helical" evidence="6">
    <location>
        <begin position="400"/>
        <end position="426"/>
    </location>
</feature>
<evidence type="ECO:0000256" key="5">
    <source>
        <dbReference type="SAM" id="MobiDB-lite"/>
    </source>
</evidence>
<feature type="transmembrane region" description="Helical" evidence="6">
    <location>
        <begin position="374"/>
        <end position="394"/>
    </location>
</feature>
<dbReference type="Gene3D" id="1.20.1720.10">
    <property type="entry name" value="Multidrug resistance protein D"/>
    <property type="match status" value="1"/>
</dbReference>
<feature type="transmembrane region" description="Helical" evidence="6">
    <location>
        <begin position="270"/>
        <end position="292"/>
    </location>
</feature>
<proteinExistence type="predicted"/>
<comment type="caution">
    <text evidence="8">The sequence shown here is derived from an EMBL/GenBank/DDBJ whole genome shotgun (WGS) entry which is preliminary data.</text>
</comment>
<evidence type="ECO:0000256" key="4">
    <source>
        <dbReference type="ARBA" id="ARBA00023136"/>
    </source>
</evidence>
<dbReference type="Proteomes" id="UP001344658">
    <property type="component" value="Unassembled WGS sequence"/>
</dbReference>
<evidence type="ECO:0000256" key="1">
    <source>
        <dbReference type="ARBA" id="ARBA00004651"/>
    </source>
</evidence>
<dbReference type="PANTHER" id="PTHR23501:SF1">
    <property type="entry name" value="TRANSPORT PROTEIN HSRA-RELATED"/>
    <property type="match status" value="1"/>
</dbReference>
<dbReference type="InterPro" id="IPR011701">
    <property type="entry name" value="MFS"/>
</dbReference>
<dbReference type="SUPFAM" id="SSF103473">
    <property type="entry name" value="MFS general substrate transporter"/>
    <property type="match status" value="1"/>
</dbReference>
<dbReference type="PROSITE" id="PS50850">
    <property type="entry name" value="MFS"/>
    <property type="match status" value="1"/>
</dbReference>
<evidence type="ECO:0000256" key="3">
    <source>
        <dbReference type="ARBA" id="ARBA00022989"/>
    </source>
</evidence>
<evidence type="ECO:0000256" key="2">
    <source>
        <dbReference type="ARBA" id="ARBA00022692"/>
    </source>
</evidence>
<feature type="transmembrane region" description="Helical" evidence="6">
    <location>
        <begin position="111"/>
        <end position="130"/>
    </location>
</feature>
<dbReference type="PANTHER" id="PTHR23501">
    <property type="entry name" value="MAJOR FACILITATOR SUPERFAMILY"/>
    <property type="match status" value="1"/>
</dbReference>
<dbReference type="InterPro" id="IPR020846">
    <property type="entry name" value="MFS_dom"/>
</dbReference>
<feature type="compositionally biased region" description="Basic and acidic residues" evidence="5">
    <location>
        <begin position="526"/>
        <end position="540"/>
    </location>
</feature>
<feature type="transmembrane region" description="Helical" evidence="6">
    <location>
        <begin position="447"/>
        <end position="470"/>
    </location>
</feature>
<feature type="compositionally biased region" description="Gly residues" evidence="5">
    <location>
        <begin position="508"/>
        <end position="517"/>
    </location>
</feature>
<feature type="transmembrane region" description="Helical" evidence="6">
    <location>
        <begin position="169"/>
        <end position="191"/>
    </location>
</feature>
<sequence length="540" mass="54903">MTAPGTPPSEPAPVPPHRAVPAAGAVPAPGRDALGHGITPRQRAVALLVAGCFFMENLDGTVVATAAPRMGASLGVSATAIGLVITAYLLTLAVLIPLSGWLTARYGAKRVLLSAIALFTLASLACAAAPDLGTLVALRVVQGAGGAMMVPVGRLVAMSGVATPDIPRIVSYIVWPALLAPVMAPLVGGVVSTYTSWRWLFLINLPLGAVAFAVAWRLIRGGPAAGTRALDWRGVLWTSAGLGALTYTGHLLSTSGSGGGGGRGAWGSTWGPAAGFGAASVLLLVLAVRHLLRSDHPLIDLGTLRVVSFRASVSSGTAFWVAVATVPFLLPLLFQEVFGWSAVRSGALVLFVFVGNIGIKPATTYLFRRFGYRSLLLVSGLVLAATLVGCAFLTAGTPVWLIAIVAVVSGAARSLGLTGYSTLAFADIPQERMRDANTLNATANQMAAGLGVAATTVALRAGGPLGHALFGRTSPGLSYGIAFCLMAPAALAAAAGAFRLHPGAGDALRGGRGGPGGRVAHKGRGARPDRPDRPSRVAAR</sequence>
<feature type="domain" description="Major facilitator superfamily (MFS) profile" evidence="7">
    <location>
        <begin position="45"/>
        <end position="505"/>
    </location>
</feature>
<feature type="transmembrane region" description="Helical" evidence="6">
    <location>
        <begin position="476"/>
        <end position="498"/>
    </location>
</feature>
<keyword evidence="9" id="KW-1185">Reference proteome</keyword>
<comment type="subcellular location">
    <subcellularLocation>
        <location evidence="1">Cell membrane</location>
        <topology evidence="1">Multi-pass membrane protein</topology>
    </subcellularLocation>
</comment>
<feature type="transmembrane region" description="Helical" evidence="6">
    <location>
        <begin position="197"/>
        <end position="218"/>
    </location>
</feature>
<keyword evidence="2 6" id="KW-0812">Transmembrane</keyword>
<keyword evidence="4 6" id="KW-0472">Membrane</keyword>
<dbReference type="Pfam" id="PF07690">
    <property type="entry name" value="MFS_1"/>
    <property type="match status" value="1"/>
</dbReference>
<evidence type="ECO:0000313" key="9">
    <source>
        <dbReference type="Proteomes" id="UP001344658"/>
    </source>
</evidence>
<feature type="region of interest" description="Disordered" evidence="5">
    <location>
        <begin position="507"/>
        <end position="540"/>
    </location>
</feature>
<feature type="transmembrane region" description="Helical" evidence="6">
    <location>
        <begin position="313"/>
        <end position="334"/>
    </location>
</feature>
<dbReference type="InterPro" id="IPR036259">
    <property type="entry name" value="MFS_trans_sf"/>
</dbReference>
<dbReference type="EMBL" id="JAZEWV010000027">
    <property type="protein sequence ID" value="MEE4545313.1"/>
    <property type="molecule type" value="Genomic_DNA"/>
</dbReference>
<evidence type="ECO:0000256" key="6">
    <source>
        <dbReference type="SAM" id="Phobius"/>
    </source>
</evidence>
<evidence type="ECO:0000313" key="8">
    <source>
        <dbReference type="EMBL" id="MEE4545313.1"/>
    </source>
</evidence>
<feature type="region of interest" description="Disordered" evidence="5">
    <location>
        <begin position="1"/>
        <end position="22"/>
    </location>
</feature>
<dbReference type="Gene3D" id="1.20.1250.20">
    <property type="entry name" value="MFS general substrate transporter like domains"/>
    <property type="match status" value="1"/>
</dbReference>
<name>A0ABU7PHK5_9ACTN</name>
<feature type="transmembrane region" description="Helical" evidence="6">
    <location>
        <begin position="78"/>
        <end position="99"/>
    </location>
</feature>
<feature type="transmembrane region" description="Helical" evidence="6">
    <location>
        <begin position="346"/>
        <end position="367"/>
    </location>
</feature>